<dbReference type="AlphaFoldDB" id="A0A504YBT8"/>
<dbReference type="Proteomes" id="UP000316759">
    <property type="component" value="Unassembled WGS sequence"/>
</dbReference>
<comment type="caution">
    <text evidence="3">The sequence shown here is derived from an EMBL/GenBank/DDBJ whole genome shotgun (WGS) entry which is preliminary data.</text>
</comment>
<dbReference type="OrthoDB" id="192611at2759"/>
<dbReference type="EMBL" id="SUNJ01011796">
    <property type="protein sequence ID" value="TPP58624.1"/>
    <property type="molecule type" value="Genomic_DNA"/>
</dbReference>
<feature type="compositionally biased region" description="Polar residues" evidence="2">
    <location>
        <begin position="119"/>
        <end position="144"/>
    </location>
</feature>
<proteinExistence type="predicted"/>
<protein>
    <submittedName>
        <fullName evidence="3">GPI-anchor transamidase</fullName>
    </submittedName>
</protein>
<dbReference type="GO" id="GO:0042765">
    <property type="term" value="C:GPI-anchor transamidase complex"/>
    <property type="evidence" value="ECO:0007669"/>
    <property type="project" value="InterPro"/>
</dbReference>
<dbReference type="PANTHER" id="PTHR48067:SF1">
    <property type="entry name" value="GPI-ANCHOR TRANSAMIDASE"/>
    <property type="match status" value="1"/>
</dbReference>
<dbReference type="GO" id="GO:0003923">
    <property type="term" value="F:GPI-anchor transamidase activity"/>
    <property type="evidence" value="ECO:0007669"/>
    <property type="project" value="InterPro"/>
</dbReference>
<keyword evidence="4" id="KW-1185">Reference proteome</keyword>
<name>A0A504YBT8_FASGI</name>
<evidence type="ECO:0000256" key="1">
    <source>
        <dbReference type="ARBA" id="ARBA00022729"/>
    </source>
</evidence>
<accession>A0A504YBT8</accession>
<dbReference type="PANTHER" id="PTHR48067">
    <property type="entry name" value="GPI-ANCHOR TRANSAMIDASE"/>
    <property type="match status" value="1"/>
</dbReference>
<feature type="region of interest" description="Disordered" evidence="2">
    <location>
        <begin position="118"/>
        <end position="144"/>
    </location>
</feature>
<dbReference type="STRING" id="46835.A0A504YBT8"/>
<sequence>MGHLIYSPNVITIGSSAVGEDSLSLHVDNDIGVFMSDRYSYYAAEFLKSVEPDSNKTMDEFLAVCPWSQCHSTVKYRTDLLRRPIETVPVTDFFGSVRHIEAGPLDTGTVVNRSVPDRVSSSFQRSPQPKANTEGLNYVSPTSF</sequence>
<evidence type="ECO:0000256" key="2">
    <source>
        <dbReference type="SAM" id="MobiDB-lite"/>
    </source>
</evidence>
<evidence type="ECO:0000313" key="4">
    <source>
        <dbReference type="Proteomes" id="UP000316759"/>
    </source>
</evidence>
<evidence type="ECO:0000313" key="3">
    <source>
        <dbReference type="EMBL" id="TPP58624.1"/>
    </source>
</evidence>
<dbReference type="InterPro" id="IPR028361">
    <property type="entry name" value="GPI_transamidase"/>
</dbReference>
<dbReference type="Gene3D" id="3.40.50.1460">
    <property type="match status" value="1"/>
</dbReference>
<dbReference type="GO" id="GO:0016255">
    <property type="term" value="P:attachment of GPI anchor to protein"/>
    <property type="evidence" value="ECO:0007669"/>
    <property type="project" value="InterPro"/>
</dbReference>
<organism evidence="3 4">
    <name type="scientific">Fasciola gigantica</name>
    <name type="common">Giant liver fluke</name>
    <dbReference type="NCBI Taxonomy" id="46835"/>
    <lineage>
        <taxon>Eukaryota</taxon>
        <taxon>Metazoa</taxon>
        <taxon>Spiralia</taxon>
        <taxon>Lophotrochozoa</taxon>
        <taxon>Platyhelminthes</taxon>
        <taxon>Trematoda</taxon>
        <taxon>Digenea</taxon>
        <taxon>Plagiorchiida</taxon>
        <taxon>Echinostomata</taxon>
        <taxon>Echinostomatoidea</taxon>
        <taxon>Fasciolidae</taxon>
        <taxon>Fasciola</taxon>
    </lineage>
</organism>
<gene>
    <name evidence="3" type="ORF">FGIG_03004</name>
</gene>
<reference evidence="3 4" key="1">
    <citation type="submission" date="2019-04" db="EMBL/GenBank/DDBJ databases">
        <title>Annotation for the trematode Fasciola gigantica.</title>
        <authorList>
            <person name="Choi Y.-J."/>
        </authorList>
    </citation>
    <scope>NUCLEOTIDE SEQUENCE [LARGE SCALE GENOMIC DNA]</scope>
    <source>
        <strain evidence="3">Uganda_cow_1</strain>
    </source>
</reference>
<keyword evidence="1" id="KW-0732">Signal</keyword>